<evidence type="ECO:0000313" key="1">
    <source>
        <dbReference type="EMBL" id="CAH1391216.1"/>
    </source>
</evidence>
<gene>
    <name evidence="1" type="ORF">NEZAVI_LOCUS2270</name>
</gene>
<reference evidence="1" key="1">
    <citation type="submission" date="2022-01" db="EMBL/GenBank/DDBJ databases">
        <authorList>
            <person name="King R."/>
        </authorList>
    </citation>
    <scope>NUCLEOTIDE SEQUENCE</scope>
</reference>
<dbReference type="Proteomes" id="UP001152798">
    <property type="component" value="Chromosome 1"/>
</dbReference>
<name>A0A9P0H1C0_NEZVI</name>
<accession>A0A9P0H1C0</accession>
<proteinExistence type="predicted"/>
<dbReference type="AlphaFoldDB" id="A0A9P0H1C0"/>
<dbReference type="EMBL" id="OV725077">
    <property type="protein sequence ID" value="CAH1391216.1"/>
    <property type="molecule type" value="Genomic_DNA"/>
</dbReference>
<keyword evidence="2" id="KW-1185">Reference proteome</keyword>
<sequence length="31" mass="3764">MKPLRPYETVPNNYNTNNHSFMKSVIRNIRE</sequence>
<organism evidence="1 2">
    <name type="scientific">Nezara viridula</name>
    <name type="common">Southern green stink bug</name>
    <name type="synonym">Cimex viridulus</name>
    <dbReference type="NCBI Taxonomy" id="85310"/>
    <lineage>
        <taxon>Eukaryota</taxon>
        <taxon>Metazoa</taxon>
        <taxon>Ecdysozoa</taxon>
        <taxon>Arthropoda</taxon>
        <taxon>Hexapoda</taxon>
        <taxon>Insecta</taxon>
        <taxon>Pterygota</taxon>
        <taxon>Neoptera</taxon>
        <taxon>Paraneoptera</taxon>
        <taxon>Hemiptera</taxon>
        <taxon>Heteroptera</taxon>
        <taxon>Panheteroptera</taxon>
        <taxon>Pentatomomorpha</taxon>
        <taxon>Pentatomoidea</taxon>
        <taxon>Pentatomidae</taxon>
        <taxon>Pentatominae</taxon>
        <taxon>Nezara</taxon>
    </lineage>
</organism>
<protein>
    <submittedName>
        <fullName evidence="1">Uncharacterized protein</fullName>
    </submittedName>
</protein>
<evidence type="ECO:0000313" key="2">
    <source>
        <dbReference type="Proteomes" id="UP001152798"/>
    </source>
</evidence>